<dbReference type="GeneID" id="69974776"/>
<name>A0A0P0RQY8_9BURK</name>
<dbReference type="Gene3D" id="1.10.150.130">
    <property type="match status" value="1"/>
</dbReference>
<dbReference type="InterPro" id="IPR044068">
    <property type="entry name" value="CB"/>
</dbReference>
<dbReference type="InterPro" id="IPR011010">
    <property type="entry name" value="DNA_brk_join_enz"/>
</dbReference>
<evidence type="ECO:0000259" key="7">
    <source>
        <dbReference type="PROSITE" id="PS51900"/>
    </source>
</evidence>
<dbReference type="Pfam" id="PF00589">
    <property type="entry name" value="Phage_integrase"/>
    <property type="match status" value="1"/>
</dbReference>
<dbReference type="PROSITE" id="PS51898">
    <property type="entry name" value="TYR_RECOMBINASE"/>
    <property type="match status" value="1"/>
</dbReference>
<organism evidence="8 9">
    <name type="scientific">Paraburkholderia caribensis MBA4</name>
    <dbReference type="NCBI Taxonomy" id="1323664"/>
    <lineage>
        <taxon>Bacteria</taxon>
        <taxon>Pseudomonadati</taxon>
        <taxon>Pseudomonadota</taxon>
        <taxon>Betaproteobacteria</taxon>
        <taxon>Burkholderiales</taxon>
        <taxon>Burkholderiaceae</taxon>
        <taxon>Paraburkholderia</taxon>
    </lineage>
</organism>
<dbReference type="Gene3D" id="1.10.443.10">
    <property type="entry name" value="Intergrase catalytic core"/>
    <property type="match status" value="1"/>
</dbReference>
<dbReference type="Proteomes" id="UP000019146">
    <property type="component" value="Plasmid unnamed"/>
</dbReference>
<reference evidence="8 9" key="1">
    <citation type="journal article" date="2014" name="Genome Announc.">
        <title>Draft Genome Sequence of the Haloacid-Degrading Burkholderia caribensis Strain MBA4.</title>
        <authorList>
            <person name="Pan Y."/>
            <person name="Kong K.F."/>
            <person name="Tsang J.S."/>
        </authorList>
    </citation>
    <scope>NUCLEOTIDE SEQUENCE [LARGE SCALE GENOMIC DNA]</scope>
    <source>
        <strain evidence="8 9">MBA4</strain>
        <plasmid evidence="9">Plasmid</plasmid>
    </source>
</reference>
<keyword evidence="4" id="KW-0233">DNA recombination</keyword>
<gene>
    <name evidence="8" type="ORF">K788_0001795</name>
</gene>
<dbReference type="KEGG" id="bcai:K788_0001795"/>
<dbReference type="PROSITE" id="PS51900">
    <property type="entry name" value="CB"/>
    <property type="match status" value="1"/>
</dbReference>
<keyword evidence="2" id="KW-0229">DNA integration</keyword>
<sequence length="292" mass="33515">MTPLRQRMLHDMQIRNLAENTQRSYLIQVSSFARHFRRSPELLGPEDIRAWLIYLREERKLAPASLHPTIGALRFLYRVTLKRDWRDEDFPLPKKPLRLPVILSLDEITTFFDAIPSLKYRAILMTAYAAGLRISEVAHLKTTDIDSQRMVIRVNQGKNRRDRFVMLSPRLLEILRTYWLNAHPRDWLFPGDIPGHPITTAAIWQACNRARQRSGIQKPITPHVLRHAFATHLLEAGTDVRKIQLLMGHRSLATTSRYLTVATSTVCSTTSPFDLLPHPASIPSAPAVPEDV</sequence>
<evidence type="ECO:0000256" key="4">
    <source>
        <dbReference type="ARBA" id="ARBA00023172"/>
    </source>
</evidence>
<feature type="domain" description="Tyr recombinase" evidence="6">
    <location>
        <begin position="98"/>
        <end position="271"/>
    </location>
</feature>
<dbReference type="InterPro" id="IPR050090">
    <property type="entry name" value="Tyrosine_recombinase_XerCD"/>
</dbReference>
<dbReference type="GO" id="GO:0003677">
    <property type="term" value="F:DNA binding"/>
    <property type="evidence" value="ECO:0007669"/>
    <property type="project" value="UniProtKB-UniRule"/>
</dbReference>
<feature type="domain" description="Core-binding (CB)" evidence="7">
    <location>
        <begin position="1"/>
        <end position="81"/>
    </location>
</feature>
<proteinExistence type="inferred from homology"/>
<dbReference type="PANTHER" id="PTHR30349">
    <property type="entry name" value="PHAGE INTEGRASE-RELATED"/>
    <property type="match status" value="1"/>
</dbReference>
<geneLocation type="plasmid" evidence="9"/>
<evidence type="ECO:0000313" key="8">
    <source>
        <dbReference type="EMBL" id="ALL71412.1"/>
    </source>
</evidence>
<evidence type="ECO:0000256" key="5">
    <source>
        <dbReference type="PROSITE-ProRule" id="PRU01248"/>
    </source>
</evidence>
<dbReference type="GO" id="GO:0006310">
    <property type="term" value="P:DNA recombination"/>
    <property type="evidence" value="ECO:0007669"/>
    <property type="project" value="UniProtKB-KW"/>
</dbReference>
<dbReference type="EMBL" id="CP012748">
    <property type="protein sequence ID" value="ALL71412.1"/>
    <property type="molecule type" value="Genomic_DNA"/>
</dbReference>
<dbReference type="PANTHER" id="PTHR30349:SF41">
    <property type="entry name" value="INTEGRASE_RECOMBINASE PROTEIN MJ0367-RELATED"/>
    <property type="match status" value="1"/>
</dbReference>
<dbReference type="InterPro" id="IPR004107">
    <property type="entry name" value="Integrase_SAM-like_N"/>
</dbReference>
<dbReference type="RefSeq" id="WP_035992353.1">
    <property type="nucleotide sequence ID" value="NZ_CP012748.1"/>
</dbReference>
<comment type="similarity">
    <text evidence="1">Belongs to the 'phage' integrase family.</text>
</comment>
<evidence type="ECO:0000259" key="6">
    <source>
        <dbReference type="PROSITE" id="PS51898"/>
    </source>
</evidence>
<protein>
    <submittedName>
        <fullName evidence="8">Mobile element protein</fullName>
    </submittedName>
</protein>
<dbReference type="Pfam" id="PF13495">
    <property type="entry name" value="Phage_int_SAM_4"/>
    <property type="match status" value="1"/>
</dbReference>
<keyword evidence="3 5" id="KW-0238">DNA-binding</keyword>
<dbReference type="InterPro" id="IPR002104">
    <property type="entry name" value="Integrase_catalytic"/>
</dbReference>
<evidence type="ECO:0000256" key="2">
    <source>
        <dbReference type="ARBA" id="ARBA00022908"/>
    </source>
</evidence>
<dbReference type="InterPro" id="IPR010998">
    <property type="entry name" value="Integrase_recombinase_N"/>
</dbReference>
<keyword evidence="8" id="KW-0614">Plasmid</keyword>
<dbReference type="AlphaFoldDB" id="A0A0P0RQY8"/>
<dbReference type="SUPFAM" id="SSF56349">
    <property type="entry name" value="DNA breaking-rejoining enzymes"/>
    <property type="match status" value="1"/>
</dbReference>
<evidence type="ECO:0000313" key="9">
    <source>
        <dbReference type="Proteomes" id="UP000019146"/>
    </source>
</evidence>
<evidence type="ECO:0000256" key="3">
    <source>
        <dbReference type="ARBA" id="ARBA00023125"/>
    </source>
</evidence>
<dbReference type="InterPro" id="IPR013762">
    <property type="entry name" value="Integrase-like_cat_sf"/>
</dbReference>
<evidence type="ECO:0000256" key="1">
    <source>
        <dbReference type="ARBA" id="ARBA00008857"/>
    </source>
</evidence>
<dbReference type="GO" id="GO:0015074">
    <property type="term" value="P:DNA integration"/>
    <property type="evidence" value="ECO:0007669"/>
    <property type="project" value="UniProtKB-KW"/>
</dbReference>
<accession>A0A0P0RQY8</accession>